<protein>
    <submittedName>
        <fullName evidence="2">Uncharacterized protein</fullName>
    </submittedName>
</protein>
<dbReference type="AlphaFoldDB" id="A0A2V5HCY5"/>
<dbReference type="EMBL" id="KZ825111">
    <property type="protein sequence ID" value="PYI22225.1"/>
    <property type="molecule type" value="Genomic_DNA"/>
</dbReference>
<keyword evidence="3" id="KW-1185">Reference proteome</keyword>
<name>A0A2V5HCY5_ASPV1</name>
<gene>
    <name evidence="2" type="ORF">BO99DRAFT_17661</name>
</gene>
<proteinExistence type="predicted"/>
<evidence type="ECO:0000313" key="3">
    <source>
        <dbReference type="Proteomes" id="UP000249829"/>
    </source>
</evidence>
<organism evidence="2 3">
    <name type="scientific">Aspergillus violaceofuscus (strain CBS 115571)</name>
    <dbReference type="NCBI Taxonomy" id="1450538"/>
    <lineage>
        <taxon>Eukaryota</taxon>
        <taxon>Fungi</taxon>
        <taxon>Dikarya</taxon>
        <taxon>Ascomycota</taxon>
        <taxon>Pezizomycotina</taxon>
        <taxon>Eurotiomycetes</taxon>
        <taxon>Eurotiomycetidae</taxon>
        <taxon>Eurotiales</taxon>
        <taxon>Aspergillaceae</taxon>
        <taxon>Aspergillus</taxon>
    </lineage>
</organism>
<evidence type="ECO:0000313" key="2">
    <source>
        <dbReference type="EMBL" id="PYI22225.1"/>
    </source>
</evidence>
<evidence type="ECO:0000256" key="1">
    <source>
        <dbReference type="SAM" id="Phobius"/>
    </source>
</evidence>
<feature type="transmembrane region" description="Helical" evidence="1">
    <location>
        <begin position="41"/>
        <end position="59"/>
    </location>
</feature>
<reference evidence="2 3" key="1">
    <citation type="submission" date="2018-02" db="EMBL/GenBank/DDBJ databases">
        <title>The genomes of Aspergillus section Nigri reveals drivers in fungal speciation.</title>
        <authorList>
            <consortium name="DOE Joint Genome Institute"/>
            <person name="Vesth T.C."/>
            <person name="Nybo J."/>
            <person name="Theobald S."/>
            <person name="Brandl J."/>
            <person name="Frisvad J.C."/>
            <person name="Nielsen K.F."/>
            <person name="Lyhne E.K."/>
            <person name="Kogle M.E."/>
            <person name="Kuo A."/>
            <person name="Riley R."/>
            <person name="Clum A."/>
            <person name="Nolan M."/>
            <person name="Lipzen A."/>
            <person name="Salamov A."/>
            <person name="Henrissat B."/>
            <person name="Wiebenga A."/>
            <person name="De vries R.P."/>
            <person name="Grigoriev I.V."/>
            <person name="Mortensen U.H."/>
            <person name="Andersen M.R."/>
            <person name="Baker S.E."/>
        </authorList>
    </citation>
    <scope>NUCLEOTIDE SEQUENCE [LARGE SCALE GENOMIC DNA]</scope>
    <source>
        <strain evidence="2 3">CBS 115571</strain>
    </source>
</reference>
<sequence>MRVSTGSASSGVRDVLWITGYQGLVDIGKNRAYSSWDTTNWLVSALFFFRCIFCMYINWDYYTSFPLQFRLSLWMGVEGWESTVHQYLVVVPA</sequence>
<keyword evidence="1" id="KW-0472">Membrane</keyword>
<keyword evidence="1" id="KW-1133">Transmembrane helix</keyword>
<keyword evidence="1" id="KW-0812">Transmembrane</keyword>
<accession>A0A2V5HCY5</accession>
<dbReference type="Proteomes" id="UP000249829">
    <property type="component" value="Unassembled WGS sequence"/>
</dbReference>